<reference evidence="1" key="1">
    <citation type="journal article" date="2020" name="mSystems">
        <title>Genome- and Community-Level Interaction Insights into Carbon Utilization and Element Cycling Functions of Hydrothermarchaeota in Hydrothermal Sediment.</title>
        <authorList>
            <person name="Zhou Z."/>
            <person name="Liu Y."/>
            <person name="Xu W."/>
            <person name="Pan J."/>
            <person name="Luo Z.H."/>
            <person name="Li M."/>
        </authorList>
    </citation>
    <scope>NUCLEOTIDE SEQUENCE [LARGE SCALE GENOMIC DNA]</scope>
    <source>
        <strain evidence="1">SpSt-479</strain>
    </source>
</reference>
<organism evidence="1">
    <name type="scientific">Ignavibacterium album</name>
    <dbReference type="NCBI Taxonomy" id="591197"/>
    <lineage>
        <taxon>Bacteria</taxon>
        <taxon>Pseudomonadati</taxon>
        <taxon>Ignavibacteriota</taxon>
        <taxon>Ignavibacteria</taxon>
        <taxon>Ignavibacteriales</taxon>
        <taxon>Ignavibacteriaceae</taxon>
        <taxon>Ignavibacterium</taxon>
    </lineage>
</organism>
<dbReference type="SUPFAM" id="SSF89095">
    <property type="entry name" value="GatB/YqeY motif"/>
    <property type="match status" value="1"/>
</dbReference>
<protein>
    <submittedName>
        <fullName evidence="1">GatB/YqeY domain-containing protein</fullName>
    </submittedName>
</protein>
<comment type="caution">
    <text evidence="1">The sequence shown here is derived from an EMBL/GenBank/DDBJ whole genome shotgun (WGS) entry which is preliminary data.</text>
</comment>
<dbReference type="InterPro" id="IPR019004">
    <property type="entry name" value="YqeY/Aim41"/>
</dbReference>
<name>A0A7V2ZJT5_9BACT</name>
<dbReference type="InterPro" id="IPR023168">
    <property type="entry name" value="GatB_Yqey_C_2"/>
</dbReference>
<dbReference type="GO" id="GO:0016884">
    <property type="term" value="F:carbon-nitrogen ligase activity, with glutamine as amido-N-donor"/>
    <property type="evidence" value="ECO:0007669"/>
    <property type="project" value="InterPro"/>
</dbReference>
<dbReference type="Gene3D" id="1.10.1510.10">
    <property type="entry name" value="Uncharacterised protein YqeY/AIM41 PF09424, N-terminal domain"/>
    <property type="match status" value="1"/>
</dbReference>
<dbReference type="EMBL" id="DSUJ01000008">
    <property type="protein sequence ID" value="HFI91329.1"/>
    <property type="molecule type" value="Genomic_DNA"/>
</dbReference>
<dbReference type="AlphaFoldDB" id="A0A7V2ZJT5"/>
<gene>
    <name evidence="1" type="ORF">ENS31_07320</name>
</gene>
<proteinExistence type="predicted"/>
<dbReference type="InterPro" id="IPR042184">
    <property type="entry name" value="YqeY/Aim41_N"/>
</dbReference>
<dbReference type="InterPro" id="IPR003789">
    <property type="entry name" value="Asn/Gln_tRNA_amidoTrase-B-like"/>
</dbReference>
<accession>A0A7V2ZJT5</accession>
<evidence type="ECO:0000313" key="1">
    <source>
        <dbReference type="EMBL" id="HFI91329.1"/>
    </source>
</evidence>
<dbReference type="PANTHER" id="PTHR28055:SF1">
    <property type="entry name" value="ALTERED INHERITANCE OF MITOCHONDRIA PROTEIN 41, MITOCHONDRIAL"/>
    <property type="match status" value="1"/>
</dbReference>
<dbReference type="Gene3D" id="1.10.10.410">
    <property type="match status" value="1"/>
</dbReference>
<sequence>MNLKERINNDLKEAMKSGDKIRLNTVRSIRALILEFEKSGANKELTPEDEVKLLTSAAKKRKDSIEQFRNAGRMDLVEQEEAELKVLLEYLPKQLSEEEIREEVKKIIEETGAKGKEDFSKVMPAAMKFLKGKADGNIVRKVVESLLS</sequence>
<dbReference type="PANTHER" id="PTHR28055">
    <property type="entry name" value="ALTERED INHERITANCE OF MITOCHONDRIA PROTEIN 41, MITOCHONDRIAL"/>
    <property type="match status" value="1"/>
</dbReference>
<dbReference type="RefSeq" id="WP_304144747.1">
    <property type="nucleotide sequence ID" value="NZ_JAOAIE010000045.1"/>
</dbReference>
<dbReference type="Pfam" id="PF09424">
    <property type="entry name" value="YqeY"/>
    <property type="match status" value="1"/>
</dbReference>